<keyword evidence="3" id="KW-1185">Reference proteome</keyword>
<sequence>MFWLTGLTLLLGIFLFCLIRLSKNHYTVITILTLLLLPSAFWLLPLNALAVDWTHPLSFSNAELARRDFSGQTLQAAEFSNANMEMANFTGADLRGAVMSASVMTKANLHHADLTNAMVDQVNLTGADLSDAVLKEALLLRALFTDVNIQGADFTDAVLDKAQIKELCSQASGVNSKTGVETRESLGCR</sequence>
<comment type="caution">
    <text evidence="2">The sequence shown here is derived from an EMBL/GenBank/DDBJ whole genome shotgun (WGS) entry which is preliminary data.</text>
</comment>
<keyword evidence="1" id="KW-0812">Transmembrane</keyword>
<dbReference type="Pfam" id="PF00805">
    <property type="entry name" value="Pentapeptide"/>
    <property type="match status" value="2"/>
</dbReference>
<protein>
    <submittedName>
        <fullName evidence="2">Pentapeptide repeat-containing protein</fullName>
    </submittedName>
</protein>
<dbReference type="Gene3D" id="2.160.20.80">
    <property type="entry name" value="E3 ubiquitin-protein ligase SopA"/>
    <property type="match status" value="1"/>
</dbReference>
<proteinExistence type="predicted"/>
<dbReference type="SUPFAM" id="SSF141571">
    <property type="entry name" value="Pentapeptide repeat-like"/>
    <property type="match status" value="1"/>
</dbReference>
<organism evidence="2 3">
    <name type="scientific">Nostoc cycadae WK-1</name>
    <dbReference type="NCBI Taxonomy" id="1861711"/>
    <lineage>
        <taxon>Bacteria</taxon>
        <taxon>Bacillati</taxon>
        <taxon>Cyanobacteriota</taxon>
        <taxon>Cyanophyceae</taxon>
        <taxon>Nostocales</taxon>
        <taxon>Nostocaceae</taxon>
        <taxon>Nostoc</taxon>
    </lineage>
</organism>
<dbReference type="InterPro" id="IPR001646">
    <property type="entry name" value="5peptide_repeat"/>
</dbReference>
<dbReference type="EMBL" id="BDGE01000023">
    <property type="protein sequence ID" value="GBE91568.1"/>
    <property type="molecule type" value="Genomic_DNA"/>
</dbReference>
<evidence type="ECO:0000313" key="3">
    <source>
        <dbReference type="Proteomes" id="UP000236527"/>
    </source>
</evidence>
<reference evidence="3" key="1">
    <citation type="journal article" date="2018" name="Genome Announc.">
        <title>Draft Genome Sequence of the Nitrogen-Fixing and Hormogonia-Inducing Cyanobacterium Nostoc cycadae Strain WK-1, Isolated from the Coralloid Roots of Cycas revoluta.</title>
        <authorList>
            <person name="Kanesaki Y."/>
            <person name="Hirose M."/>
            <person name="Hirose Y."/>
            <person name="Fujisawa T."/>
            <person name="Nakamura Y."/>
            <person name="Watanabe S."/>
            <person name="Matsunaga S."/>
            <person name="Uchida H."/>
            <person name="Murakami A."/>
        </authorList>
    </citation>
    <scope>NUCLEOTIDE SEQUENCE [LARGE SCALE GENOMIC DNA]</scope>
    <source>
        <strain evidence="3">WK-1</strain>
    </source>
</reference>
<name>A0A2H6LEC2_9NOSO</name>
<dbReference type="PANTHER" id="PTHR47200:SF2">
    <property type="entry name" value="THYLAKOID LUMENAL 15 KDA PROTEIN 1, CHLOROPLASTIC"/>
    <property type="match status" value="1"/>
</dbReference>
<dbReference type="RefSeq" id="WP_103124187.1">
    <property type="nucleotide sequence ID" value="NZ_DF978424.1"/>
</dbReference>
<dbReference type="InterPro" id="IPR044213">
    <property type="entry name" value="At2g44920-like"/>
</dbReference>
<gene>
    <name evidence="2" type="ORF">NCWK1_1292</name>
</gene>
<keyword evidence="1" id="KW-0472">Membrane</keyword>
<feature type="transmembrane region" description="Helical" evidence="1">
    <location>
        <begin position="31"/>
        <end position="51"/>
    </location>
</feature>
<dbReference type="PANTHER" id="PTHR47200">
    <property type="entry name" value="THYLAKOID LUMENAL 15 KDA PROTEIN 1, CHLOROPLASTIC"/>
    <property type="match status" value="1"/>
</dbReference>
<dbReference type="AlphaFoldDB" id="A0A2H6LEC2"/>
<accession>A0A2H6LEC2</accession>
<evidence type="ECO:0000313" key="2">
    <source>
        <dbReference type="EMBL" id="GBE91568.1"/>
    </source>
</evidence>
<keyword evidence="1" id="KW-1133">Transmembrane helix</keyword>
<evidence type="ECO:0000256" key="1">
    <source>
        <dbReference type="SAM" id="Phobius"/>
    </source>
</evidence>
<dbReference type="Proteomes" id="UP000236527">
    <property type="component" value="Unassembled WGS sequence"/>
</dbReference>